<dbReference type="Pfam" id="PF01359">
    <property type="entry name" value="Transposase_1"/>
    <property type="match status" value="1"/>
</dbReference>
<sequence length="185" mass="21168">MSKHKDARPKKNQLHSGSECYRILRDTSGEHAPLQECRFKRFRKRLWKEENSVYLVGSGRCGVVYHELLKSSETINSARYQQQIVSLSHTLIVKRPQWVIRPILPHDNATPHTSKLVNKRLCLGSITPPTVFTRPCAVRISFVPVDGLQTVSTALLNVRRCGPMEHSLVCFQTSKVLYGWYPNLT</sequence>
<gene>
    <name evidence="1" type="ORF">AVEN_42768_1</name>
</gene>
<accession>A0A4Y2AFV0</accession>
<reference evidence="1 2" key="1">
    <citation type="journal article" date="2019" name="Sci. Rep.">
        <title>Orb-weaving spider Araneus ventricosus genome elucidates the spidroin gene catalogue.</title>
        <authorList>
            <person name="Kono N."/>
            <person name="Nakamura H."/>
            <person name="Ohtoshi R."/>
            <person name="Moran D.A.P."/>
            <person name="Shinohara A."/>
            <person name="Yoshida Y."/>
            <person name="Fujiwara M."/>
            <person name="Mori M."/>
            <person name="Tomita M."/>
            <person name="Arakawa K."/>
        </authorList>
    </citation>
    <scope>NUCLEOTIDE SEQUENCE [LARGE SCALE GENOMIC DNA]</scope>
</reference>
<dbReference type="Proteomes" id="UP000499080">
    <property type="component" value="Unassembled WGS sequence"/>
</dbReference>
<name>A0A4Y2AFV0_ARAVE</name>
<keyword evidence="2" id="KW-1185">Reference proteome</keyword>
<evidence type="ECO:0000313" key="2">
    <source>
        <dbReference type="Proteomes" id="UP000499080"/>
    </source>
</evidence>
<organism evidence="1 2">
    <name type="scientific">Araneus ventricosus</name>
    <name type="common">Orbweaver spider</name>
    <name type="synonym">Epeira ventricosa</name>
    <dbReference type="NCBI Taxonomy" id="182803"/>
    <lineage>
        <taxon>Eukaryota</taxon>
        <taxon>Metazoa</taxon>
        <taxon>Ecdysozoa</taxon>
        <taxon>Arthropoda</taxon>
        <taxon>Chelicerata</taxon>
        <taxon>Arachnida</taxon>
        <taxon>Araneae</taxon>
        <taxon>Araneomorphae</taxon>
        <taxon>Entelegynae</taxon>
        <taxon>Araneoidea</taxon>
        <taxon>Araneidae</taxon>
        <taxon>Araneus</taxon>
    </lineage>
</organism>
<comment type="caution">
    <text evidence="1">The sequence shown here is derived from an EMBL/GenBank/DDBJ whole genome shotgun (WGS) entry which is preliminary data.</text>
</comment>
<evidence type="ECO:0008006" key="3">
    <source>
        <dbReference type="Google" id="ProtNLM"/>
    </source>
</evidence>
<dbReference type="OrthoDB" id="8028980at2759"/>
<protein>
    <recommendedName>
        <fullName evidence="3">Mariner Mos1 transposase</fullName>
    </recommendedName>
</protein>
<dbReference type="Gene3D" id="3.30.420.10">
    <property type="entry name" value="Ribonuclease H-like superfamily/Ribonuclease H"/>
    <property type="match status" value="1"/>
</dbReference>
<dbReference type="AlphaFoldDB" id="A0A4Y2AFV0"/>
<dbReference type="EMBL" id="BGPR01000015">
    <property type="protein sequence ID" value="GBL78199.1"/>
    <property type="molecule type" value="Genomic_DNA"/>
</dbReference>
<dbReference type="GO" id="GO:0003676">
    <property type="term" value="F:nucleic acid binding"/>
    <property type="evidence" value="ECO:0007669"/>
    <property type="project" value="InterPro"/>
</dbReference>
<dbReference type="InterPro" id="IPR001888">
    <property type="entry name" value="Transposase_1"/>
</dbReference>
<proteinExistence type="predicted"/>
<evidence type="ECO:0000313" key="1">
    <source>
        <dbReference type="EMBL" id="GBL78199.1"/>
    </source>
</evidence>
<dbReference type="InterPro" id="IPR036397">
    <property type="entry name" value="RNaseH_sf"/>
</dbReference>